<dbReference type="EMBL" id="FXTG01000004">
    <property type="protein sequence ID" value="SMO70195.1"/>
    <property type="molecule type" value="Genomic_DNA"/>
</dbReference>
<dbReference type="SUPFAM" id="SSF53098">
    <property type="entry name" value="Ribonuclease H-like"/>
    <property type="match status" value="1"/>
</dbReference>
<evidence type="ECO:0000313" key="2">
    <source>
        <dbReference type="EMBL" id="SMO70195.1"/>
    </source>
</evidence>
<dbReference type="InterPro" id="IPR001584">
    <property type="entry name" value="Integrase_cat-core"/>
</dbReference>
<proteinExistence type="predicted"/>
<reference evidence="2 3" key="1">
    <citation type="submission" date="2017-05" db="EMBL/GenBank/DDBJ databases">
        <authorList>
            <person name="Varghese N."/>
            <person name="Submissions S."/>
        </authorList>
    </citation>
    <scope>NUCLEOTIDE SEQUENCE [LARGE SCALE GENOMIC DNA]</scope>
    <source>
        <strain evidence="2 3">DSM 45139</strain>
    </source>
</reference>
<dbReference type="Proteomes" id="UP000315460">
    <property type="component" value="Unassembled WGS sequence"/>
</dbReference>
<accession>A0ABY1N0Y2</accession>
<organism evidence="2 3">
    <name type="scientific">Dietzia kunjamensis subsp. schimae</name>
    <dbReference type="NCBI Taxonomy" id="498198"/>
    <lineage>
        <taxon>Bacteria</taxon>
        <taxon>Bacillati</taxon>
        <taxon>Actinomycetota</taxon>
        <taxon>Actinomycetes</taxon>
        <taxon>Mycobacteriales</taxon>
        <taxon>Dietziaceae</taxon>
        <taxon>Dietzia</taxon>
    </lineage>
</organism>
<keyword evidence="3" id="KW-1185">Reference proteome</keyword>
<dbReference type="InterPro" id="IPR012337">
    <property type="entry name" value="RNaseH-like_sf"/>
</dbReference>
<dbReference type="Pfam" id="PF13683">
    <property type="entry name" value="rve_3"/>
    <property type="match status" value="1"/>
</dbReference>
<sequence length="72" mass="8273">METINGLYKAECIRSSIFHDGPYKTLADVEYATAAWVEWYKNDRLHSSLGYVPPVEFELSCYAALNRELQPT</sequence>
<evidence type="ECO:0000259" key="1">
    <source>
        <dbReference type="Pfam" id="PF13683"/>
    </source>
</evidence>
<gene>
    <name evidence="2" type="ORF">SAMN06265174_10447</name>
</gene>
<name>A0ABY1N0Y2_9ACTN</name>
<protein>
    <submittedName>
        <fullName evidence="2">Integrase core domain-containing protein</fullName>
    </submittedName>
</protein>
<comment type="caution">
    <text evidence="2">The sequence shown here is derived from an EMBL/GenBank/DDBJ whole genome shotgun (WGS) entry which is preliminary data.</text>
</comment>
<feature type="domain" description="Integrase catalytic" evidence="1">
    <location>
        <begin position="1"/>
        <end position="54"/>
    </location>
</feature>
<evidence type="ECO:0000313" key="3">
    <source>
        <dbReference type="Proteomes" id="UP000315460"/>
    </source>
</evidence>